<keyword evidence="14" id="KW-1185">Reference proteome</keyword>
<protein>
    <submittedName>
        <fullName evidence="13">TonB-dependent receptor</fullName>
    </submittedName>
</protein>
<keyword evidence="2 8" id="KW-0813">Transport</keyword>
<keyword evidence="10" id="KW-0732">Signal</keyword>
<dbReference type="InterPro" id="IPR000531">
    <property type="entry name" value="Beta-barrel_TonB"/>
</dbReference>
<evidence type="ECO:0000259" key="11">
    <source>
        <dbReference type="Pfam" id="PF00593"/>
    </source>
</evidence>
<evidence type="ECO:0000256" key="5">
    <source>
        <dbReference type="ARBA" id="ARBA00023077"/>
    </source>
</evidence>
<dbReference type="NCBIfam" id="TIGR04057">
    <property type="entry name" value="SusC_RagA_signa"/>
    <property type="match status" value="1"/>
</dbReference>
<evidence type="ECO:0000256" key="7">
    <source>
        <dbReference type="ARBA" id="ARBA00023237"/>
    </source>
</evidence>
<dbReference type="Pfam" id="PF00593">
    <property type="entry name" value="TonB_dep_Rec_b-barrel"/>
    <property type="match status" value="1"/>
</dbReference>
<dbReference type="InterPro" id="IPR008969">
    <property type="entry name" value="CarboxyPept-like_regulatory"/>
</dbReference>
<dbReference type="InterPro" id="IPR023996">
    <property type="entry name" value="TonB-dep_OMP_SusC/RagA"/>
</dbReference>
<dbReference type="NCBIfam" id="TIGR04056">
    <property type="entry name" value="OMP_RagA_SusC"/>
    <property type="match status" value="1"/>
</dbReference>
<dbReference type="RefSeq" id="WP_196282617.1">
    <property type="nucleotide sequence ID" value="NZ_JADQDQ010000005.1"/>
</dbReference>
<keyword evidence="6 8" id="KW-0472">Membrane</keyword>
<dbReference type="Gene3D" id="2.40.170.20">
    <property type="entry name" value="TonB-dependent receptor, beta-barrel domain"/>
    <property type="match status" value="1"/>
</dbReference>
<evidence type="ECO:0000259" key="12">
    <source>
        <dbReference type="Pfam" id="PF07715"/>
    </source>
</evidence>
<dbReference type="InterPro" id="IPR036942">
    <property type="entry name" value="Beta-barrel_TonB_sf"/>
</dbReference>
<keyword evidence="5 9" id="KW-0798">TonB box</keyword>
<comment type="similarity">
    <text evidence="8 9">Belongs to the TonB-dependent receptor family.</text>
</comment>
<evidence type="ECO:0000256" key="3">
    <source>
        <dbReference type="ARBA" id="ARBA00022452"/>
    </source>
</evidence>
<dbReference type="Gene3D" id="2.170.130.10">
    <property type="entry name" value="TonB-dependent receptor, plug domain"/>
    <property type="match status" value="1"/>
</dbReference>
<dbReference type="PROSITE" id="PS52016">
    <property type="entry name" value="TONB_DEPENDENT_REC_3"/>
    <property type="match status" value="1"/>
</dbReference>
<evidence type="ECO:0000256" key="2">
    <source>
        <dbReference type="ARBA" id="ARBA00022448"/>
    </source>
</evidence>
<feature type="domain" description="TonB-dependent receptor plug" evidence="12">
    <location>
        <begin position="116"/>
        <end position="236"/>
    </location>
</feature>
<dbReference type="Pfam" id="PF07715">
    <property type="entry name" value="Plug"/>
    <property type="match status" value="1"/>
</dbReference>
<dbReference type="InterPro" id="IPR023997">
    <property type="entry name" value="TonB-dep_OMP_SusC/RagA_CS"/>
</dbReference>
<dbReference type="InterPro" id="IPR037066">
    <property type="entry name" value="Plug_dom_sf"/>
</dbReference>
<dbReference type="InterPro" id="IPR039426">
    <property type="entry name" value="TonB-dep_rcpt-like"/>
</dbReference>
<keyword evidence="4 8" id="KW-0812">Transmembrane</keyword>
<evidence type="ECO:0000256" key="9">
    <source>
        <dbReference type="RuleBase" id="RU003357"/>
    </source>
</evidence>
<evidence type="ECO:0000256" key="8">
    <source>
        <dbReference type="PROSITE-ProRule" id="PRU01360"/>
    </source>
</evidence>
<proteinExistence type="inferred from homology"/>
<dbReference type="Pfam" id="PF13715">
    <property type="entry name" value="CarbopepD_reg_2"/>
    <property type="match status" value="1"/>
</dbReference>
<feature type="chain" id="PRO_5045597835" evidence="10">
    <location>
        <begin position="22"/>
        <end position="1056"/>
    </location>
</feature>
<reference evidence="13 14" key="1">
    <citation type="submission" date="2020-11" db="EMBL/GenBank/DDBJ databases">
        <authorList>
            <person name="Kim M.K."/>
        </authorList>
    </citation>
    <scope>NUCLEOTIDE SEQUENCE [LARGE SCALE GENOMIC DNA]</scope>
    <source>
        <strain evidence="13 14">BT683</strain>
    </source>
</reference>
<keyword evidence="7 8" id="KW-0998">Cell outer membrane</keyword>
<comment type="subcellular location">
    <subcellularLocation>
        <location evidence="1 8">Cell outer membrane</location>
        <topology evidence="1 8">Multi-pass membrane protein</topology>
    </subcellularLocation>
</comment>
<dbReference type="InterPro" id="IPR012910">
    <property type="entry name" value="Plug_dom"/>
</dbReference>
<accession>A0ABS0IIR8</accession>
<dbReference type="SUPFAM" id="SSF49464">
    <property type="entry name" value="Carboxypeptidase regulatory domain-like"/>
    <property type="match status" value="1"/>
</dbReference>
<comment type="caution">
    <text evidence="13">The sequence shown here is derived from an EMBL/GenBank/DDBJ whole genome shotgun (WGS) entry which is preliminary data.</text>
</comment>
<dbReference type="SUPFAM" id="SSF56935">
    <property type="entry name" value="Porins"/>
    <property type="match status" value="1"/>
</dbReference>
<dbReference type="Gene3D" id="2.60.40.1120">
    <property type="entry name" value="Carboxypeptidase-like, regulatory domain"/>
    <property type="match status" value="1"/>
</dbReference>
<evidence type="ECO:0000256" key="4">
    <source>
        <dbReference type="ARBA" id="ARBA00022692"/>
    </source>
</evidence>
<organism evidence="13 14">
    <name type="scientific">Hymenobacter jeongseonensis</name>
    <dbReference type="NCBI Taxonomy" id="2791027"/>
    <lineage>
        <taxon>Bacteria</taxon>
        <taxon>Pseudomonadati</taxon>
        <taxon>Bacteroidota</taxon>
        <taxon>Cytophagia</taxon>
        <taxon>Cytophagales</taxon>
        <taxon>Hymenobacteraceae</taxon>
        <taxon>Hymenobacter</taxon>
    </lineage>
</organism>
<evidence type="ECO:0000256" key="1">
    <source>
        <dbReference type="ARBA" id="ARBA00004571"/>
    </source>
</evidence>
<dbReference type="Proteomes" id="UP000597617">
    <property type="component" value="Unassembled WGS sequence"/>
</dbReference>
<evidence type="ECO:0000256" key="10">
    <source>
        <dbReference type="SAM" id="SignalP"/>
    </source>
</evidence>
<evidence type="ECO:0000313" key="13">
    <source>
        <dbReference type="EMBL" id="MBF9238243.1"/>
    </source>
</evidence>
<feature type="domain" description="TonB-dependent receptor-like beta-barrel" evidence="11">
    <location>
        <begin position="402"/>
        <end position="855"/>
    </location>
</feature>
<evidence type="ECO:0000313" key="14">
    <source>
        <dbReference type="Proteomes" id="UP000597617"/>
    </source>
</evidence>
<name>A0ABS0IIR8_9BACT</name>
<gene>
    <name evidence="13" type="ORF">I2I05_12635</name>
</gene>
<keyword evidence="13" id="KW-0675">Receptor</keyword>
<feature type="signal peptide" evidence="10">
    <location>
        <begin position="1"/>
        <end position="21"/>
    </location>
</feature>
<dbReference type="EMBL" id="JADQDQ010000005">
    <property type="protein sequence ID" value="MBF9238243.1"/>
    <property type="molecule type" value="Genomic_DNA"/>
</dbReference>
<sequence>MKIILLLNLIFVLSLFQQAMGQTRTISGRVTDQRSGEGLPGVTILLRGTANGVSTNADGGFTLSVPETGGTLVISSLSYVTQEREIGTESTFNIALVPDVKQLSEVVVTGFGTQERRDVTGSISSVQGEAIANLATPSFAQQLAGRAAGVSITTPSGLLGQQPRILIRGVNSISSGTTPLVVVDGVPIFTGSQSQLGSGFTTNPLADINPNDIESYEVLKDASSTAIYGSRGANGVILITTKKGRQGRAQVTYDNYLGVARTLKRYKVLNADQFIEISNEKQANASATPITQPIAAPFELNGAPVSTDWQDEIFRTGFQQNHVLGVSGATERTNYYFSGGYTDQTGVVRANSLKRFSFRANVDQEVREWLRVGLNLGATRTQTLGLNTSTNGLSGNVTNALSAFPNVPARNPDGTPYVDPTSGALGQGNNAQAIAFAYPNIIFQLENNIYRNTSYRLLGNVYGEIEPVTGLRLRGQLGTDTNLNEDFQFLDPRQGDGRSSGGVVLQSQAPNVRWNSQLTLTYQRPLGENQKINAVVGGEWQKSRQQYFAAQGQGLSDVYFGPNSIVTGTVNTPTIFGDFVERGYQSYFGRLNYSLLDRYLVSATLRADKISSLAPGNRLGYFPGASLGWRVSQEPFLQGLDLTWLSDFKLRASYGVVGNTEIGDFPFAGLYSAGKYGSQPGIGYNTTSGTSGQFGNANLKWENSKKTDFGFDLGLFDSRITLTADYYRNNNDDLILFVRTPISLGIPLNGYSANVGAMVSRGVELGLNTVNIRNENLSWTTNFNFSTNHTEITRLANNNEDLLNPYNVTRLGNGIGEIYGYDYQGVNPANGNPLYRKRDGSLIQGNLNTGTYAVYDPASPNDVSQASTLSAANDRFILGPSNPTYFGGITNTVTYGGFDFELFIRYSGGNKIMNVTRQQLLRMDFVNNSTEILERWTTPGQQTNVPKAILGRSDFTNLNNAASTRFVEDGDFVRVQNLTLGYTLPKSVLGVTTLSRVRVYAQVQNLHTFTKYKGVDPEVNANITATQGNTSNNQSGIDFNSNPQQRVITGGLNVAF</sequence>
<evidence type="ECO:0000256" key="6">
    <source>
        <dbReference type="ARBA" id="ARBA00023136"/>
    </source>
</evidence>
<keyword evidence="3 8" id="KW-1134">Transmembrane beta strand</keyword>